<dbReference type="InterPro" id="IPR013426">
    <property type="entry name" value="EpsH-like"/>
</dbReference>
<protein>
    <submittedName>
        <fullName evidence="9">Eight transmembrane protein EpsH</fullName>
    </submittedName>
</protein>
<keyword evidence="10" id="KW-1185">Reference proteome</keyword>
<evidence type="ECO:0000256" key="2">
    <source>
        <dbReference type="ARBA" id="ARBA00022475"/>
    </source>
</evidence>
<dbReference type="NCBIfam" id="TIGR04178">
    <property type="entry name" value="exo_archaeo"/>
    <property type="match status" value="1"/>
</dbReference>
<dbReference type="InterPro" id="IPR019127">
    <property type="entry name" value="Exosortase"/>
</dbReference>
<reference evidence="9 10" key="1">
    <citation type="journal article" date="2009" name="Appl. Environ. Microbiol.">
        <title>Community genomic and proteomic analyses of chemoautotrophic iron-oxidizing "Leptospirillum rubarum" (Group II) and "Leptospirillum ferrodiazotrophum" (Group III) bacteria in acid mine drainage biofilms.</title>
        <authorList>
            <person name="Goltsman D.S."/>
            <person name="Denef V.J."/>
            <person name="Singer S.W."/>
            <person name="VerBerkmoes N.C."/>
            <person name="Lefsrud M."/>
            <person name="Mueller R.S."/>
            <person name="Dick G.J."/>
            <person name="Sun C.L."/>
            <person name="Wheeler K.E."/>
            <person name="Zemla A."/>
            <person name="Baker B.J."/>
            <person name="Hauser L."/>
            <person name="Land M."/>
            <person name="Shah M.B."/>
            <person name="Thelen M.P."/>
            <person name="Hettich R.L."/>
            <person name="Banfield J.F."/>
        </authorList>
    </citation>
    <scope>NUCLEOTIDE SEQUENCE [LARGE SCALE GENOMIC DNA]</scope>
</reference>
<dbReference type="NCBIfam" id="TIGR02602">
    <property type="entry name" value="8TM_EpsH"/>
    <property type="match status" value="1"/>
</dbReference>
<feature type="transmembrane region" description="Helical" evidence="8">
    <location>
        <begin position="68"/>
        <end position="86"/>
    </location>
</feature>
<sequence length="280" mass="30162">MPVALSRDRILLAVAAGMAVAVSWDNFKKLVDDWMTLPSYSHGFLVPFVFLFLVYLDREHLPVAGDRPSLLGPLLVGVGVLCLTAGSLSGLFFVEQVSILFLLAGIVAGYWGRATLKRLRFPLLYLLFMIPLPYILFNALAVPLQGIAARGASEVLSLLQIPVFREGNIIHLPHISLGVVKACSGIQSLVSLLAISVLVARLTETRGLRGGILALSAIPVAVLANMLRIAGVGILGSWNPALAEGFFHLFSGWVVFLFALLFLLAIARILGSFRRPSHAG</sequence>
<dbReference type="EMBL" id="GG693878">
    <property type="protein sequence ID" value="EES52334.1"/>
    <property type="molecule type" value="Genomic_DNA"/>
</dbReference>
<dbReference type="GO" id="GO:0006508">
    <property type="term" value="P:proteolysis"/>
    <property type="evidence" value="ECO:0007669"/>
    <property type="project" value="UniProtKB-KW"/>
</dbReference>
<keyword evidence="5" id="KW-0378">Hydrolase</keyword>
<feature type="transmembrane region" description="Helical" evidence="8">
    <location>
        <begin position="212"/>
        <end position="238"/>
    </location>
</feature>
<proteinExistence type="predicted"/>
<dbReference type="Proteomes" id="UP000009374">
    <property type="component" value="Unassembled WGS sequence"/>
</dbReference>
<dbReference type="InterPro" id="IPR026392">
    <property type="entry name" value="Exo/Archaeosortase_dom"/>
</dbReference>
<dbReference type="AlphaFoldDB" id="C6HYP9"/>
<feature type="transmembrane region" description="Helical" evidence="8">
    <location>
        <begin position="92"/>
        <end position="111"/>
    </location>
</feature>
<evidence type="ECO:0000313" key="9">
    <source>
        <dbReference type="EMBL" id="EES52334.1"/>
    </source>
</evidence>
<keyword evidence="2" id="KW-1003">Cell membrane</keyword>
<keyword evidence="3" id="KW-0645">Protease</keyword>
<evidence type="ECO:0000256" key="8">
    <source>
        <dbReference type="SAM" id="Phobius"/>
    </source>
</evidence>
<evidence type="ECO:0000256" key="6">
    <source>
        <dbReference type="ARBA" id="ARBA00022989"/>
    </source>
</evidence>
<feature type="transmembrane region" description="Helical" evidence="8">
    <location>
        <begin position="250"/>
        <end position="270"/>
    </location>
</feature>
<dbReference type="GO" id="GO:0008233">
    <property type="term" value="F:peptidase activity"/>
    <property type="evidence" value="ECO:0007669"/>
    <property type="project" value="UniProtKB-KW"/>
</dbReference>
<comment type="subcellular location">
    <subcellularLocation>
        <location evidence="1">Cell membrane</location>
        <topology evidence="1">Multi-pass membrane protein</topology>
    </subcellularLocation>
</comment>
<evidence type="ECO:0000256" key="5">
    <source>
        <dbReference type="ARBA" id="ARBA00022801"/>
    </source>
</evidence>
<organism evidence="9 10">
    <name type="scientific">Leptospirillum ferrodiazotrophum</name>
    <dbReference type="NCBI Taxonomy" id="412449"/>
    <lineage>
        <taxon>Bacteria</taxon>
        <taxon>Pseudomonadati</taxon>
        <taxon>Nitrospirota</taxon>
        <taxon>Nitrospiria</taxon>
        <taxon>Nitrospirales</taxon>
        <taxon>Nitrospiraceae</taxon>
        <taxon>Leptospirillum</taxon>
    </lineage>
</organism>
<evidence type="ECO:0000256" key="7">
    <source>
        <dbReference type="ARBA" id="ARBA00023136"/>
    </source>
</evidence>
<gene>
    <name evidence="9" type="ORF">UBAL3_94240126</name>
</gene>
<dbReference type="Pfam" id="PF09721">
    <property type="entry name" value="Exosortase_EpsH"/>
    <property type="match status" value="1"/>
</dbReference>
<feature type="transmembrane region" description="Helical" evidence="8">
    <location>
        <begin position="39"/>
        <end position="56"/>
    </location>
</feature>
<evidence type="ECO:0000256" key="3">
    <source>
        <dbReference type="ARBA" id="ARBA00022670"/>
    </source>
</evidence>
<name>C6HYP9_9BACT</name>
<keyword evidence="4 8" id="KW-0812">Transmembrane</keyword>
<evidence type="ECO:0000313" key="10">
    <source>
        <dbReference type="Proteomes" id="UP000009374"/>
    </source>
</evidence>
<accession>C6HYP9</accession>
<keyword evidence="6 8" id="KW-1133">Transmembrane helix</keyword>
<feature type="transmembrane region" description="Helical" evidence="8">
    <location>
        <begin position="175"/>
        <end position="200"/>
    </location>
</feature>
<dbReference type="GO" id="GO:0005886">
    <property type="term" value="C:plasma membrane"/>
    <property type="evidence" value="ECO:0007669"/>
    <property type="project" value="UniProtKB-SubCell"/>
</dbReference>
<keyword evidence="7 8" id="KW-0472">Membrane</keyword>
<evidence type="ECO:0000256" key="1">
    <source>
        <dbReference type="ARBA" id="ARBA00004651"/>
    </source>
</evidence>
<evidence type="ECO:0000256" key="4">
    <source>
        <dbReference type="ARBA" id="ARBA00022692"/>
    </source>
</evidence>
<feature type="transmembrane region" description="Helical" evidence="8">
    <location>
        <begin position="123"/>
        <end position="148"/>
    </location>
</feature>